<gene>
    <name evidence="7" type="ORF">SAMN05421767_12217</name>
</gene>
<dbReference type="GO" id="GO:0042597">
    <property type="term" value="C:periplasmic space"/>
    <property type="evidence" value="ECO:0007669"/>
    <property type="project" value="UniProtKB-SubCell"/>
</dbReference>
<evidence type="ECO:0000256" key="2">
    <source>
        <dbReference type="ARBA" id="ARBA00022729"/>
    </source>
</evidence>
<evidence type="ECO:0000313" key="7">
    <source>
        <dbReference type="EMBL" id="SER15958.1"/>
    </source>
</evidence>
<keyword evidence="8" id="KW-1185">Reference proteome</keyword>
<dbReference type="Pfam" id="PF16889">
    <property type="entry name" value="Hepar_II_III_N"/>
    <property type="match status" value="1"/>
</dbReference>
<dbReference type="AlphaFoldDB" id="A0A1H9LX74"/>
<dbReference type="PANTHER" id="PTHR39210:SF1">
    <property type="entry name" value="HEPARIN-SULFATE LYASE"/>
    <property type="match status" value="1"/>
</dbReference>
<dbReference type="SUPFAM" id="SSF48230">
    <property type="entry name" value="Chondroitin AC/alginate lyase"/>
    <property type="match status" value="1"/>
</dbReference>
<dbReference type="PANTHER" id="PTHR39210">
    <property type="entry name" value="HEPARIN-SULFATE LYASE"/>
    <property type="match status" value="1"/>
</dbReference>
<evidence type="ECO:0000256" key="3">
    <source>
        <dbReference type="ARBA" id="ARBA00022764"/>
    </source>
</evidence>
<reference evidence="7 8" key="1">
    <citation type="submission" date="2016-10" db="EMBL/GenBank/DDBJ databases">
        <authorList>
            <person name="de Groot N.N."/>
        </authorList>
    </citation>
    <scope>NUCLEOTIDE SEQUENCE [LARGE SCALE GENOMIC DNA]</scope>
    <source>
        <strain evidence="7 8">DSM 15827</strain>
    </source>
</reference>
<dbReference type="Proteomes" id="UP000198556">
    <property type="component" value="Unassembled WGS sequence"/>
</dbReference>
<sequence length="639" mass="73967">MKLLTEYQSRVSSNEFINKINKSSSNYLLGLFDRCGYLLEDNIVFTDALDMEACDTSYSLSRYKWKSSPNNDDEWIFMLSRQGFLVDLAIAYHLTADERYLAKWKELIFSFIKQEGTASDLNQLCWRPLDSGLRLSNWIKSLVYLPQDGFSEAEWLALQEAISYHLYYQRETFVSKYLLSNWGVLALCGVAMYQILADDVCEDDVLWQILSDQWELQFTNQGTHWEQSPMYQHEVMMQFANVLQCAEVLNQPLPFDLRKKLTLASTSSYYQVDQDDCLLALNDSDAVDCSYIYDFYRGLGLLQDKKNEDWNQSAILIGEYYFNRTKKEEIISYSTLFCDQKAGLAVLKNEKWYLTCFNGLHGSSHGQASAGSITLNYKGQNVLIDSGRYSYMECVERMRLNSEEAHNVPSLKEQPGTIISGSWSYQQLTNPVAMMVKSFEEGYFIETSWQTKQHDTKEMALVTRRILLFEDFEMLLVMDSCESSRKDELRNYFHVDSDFRLEQLDSQFIQANSNSQQVGFWNLSPVTIQEAIHSPVYNQLAKHPVIMSSTASGDSLLNVMVVSMNQAVTIEEVMVKQNNEENPFHDCFGIRCIQDNSCKEVYLTVRDIISKDKLLVTEDEKYFYGRLVVFNDGQMLRIQ</sequence>
<evidence type="ECO:0000259" key="5">
    <source>
        <dbReference type="Pfam" id="PF07940"/>
    </source>
</evidence>
<dbReference type="Gene3D" id="2.70.98.70">
    <property type="match status" value="1"/>
</dbReference>
<evidence type="ECO:0000256" key="1">
    <source>
        <dbReference type="ARBA" id="ARBA00004418"/>
    </source>
</evidence>
<dbReference type="OrthoDB" id="7335480at2"/>
<dbReference type="RefSeq" id="WP_089746800.1">
    <property type="nucleotide sequence ID" value="NZ_FOGF01000022.1"/>
</dbReference>
<keyword evidence="2" id="KW-0732">Signal</keyword>
<dbReference type="EMBL" id="FOGF01000022">
    <property type="protein sequence ID" value="SER15958.1"/>
    <property type="molecule type" value="Genomic_DNA"/>
</dbReference>
<dbReference type="InterPro" id="IPR031680">
    <property type="entry name" value="Hepar_II_III_N"/>
</dbReference>
<dbReference type="STRING" id="137733.SAMN05421767_12217"/>
<dbReference type="Pfam" id="PF07940">
    <property type="entry name" value="Hepar_II_III_C"/>
    <property type="match status" value="1"/>
</dbReference>
<keyword evidence="4" id="KW-0456">Lyase</keyword>
<name>A0A1H9LX74_9LACT</name>
<proteinExistence type="predicted"/>
<feature type="domain" description="Heparinase II/III-like C-terminal" evidence="5">
    <location>
        <begin position="341"/>
        <end position="538"/>
    </location>
</feature>
<evidence type="ECO:0000259" key="6">
    <source>
        <dbReference type="Pfam" id="PF16889"/>
    </source>
</evidence>
<evidence type="ECO:0000256" key="4">
    <source>
        <dbReference type="ARBA" id="ARBA00023239"/>
    </source>
</evidence>
<feature type="domain" description="Heparin-sulfate lyase N-terminal" evidence="6">
    <location>
        <begin position="64"/>
        <end position="297"/>
    </location>
</feature>
<dbReference type="InterPro" id="IPR008929">
    <property type="entry name" value="Chondroitin_lyas"/>
</dbReference>
<dbReference type="Gene3D" id="1.50.10.100">
    <property type="entry name" value="Chondroitin AC/alginate lyase"/>
    <property type="match status" value="1"/>
</dbReference>
<keyword evidence="3" id="KW-0574">Periplasm</keyword>
<dbReference type="GO" id="GO:0016829">
    <property type="term" value="F:lyase activity"/>
    <property type="evidence" value="ECO:0007669"/>
    <property type="project" value="UniProtKB-KW"/>
</dbReference>
<organism evidence="7 8">
    <name type="scientific">Granulicatella balaenopterae</name>
    <dbReference type="NCBI Taxonomy" id="137733"/>
    <lineage>
        <taxon>Bacteria</taxon>
        <taxon>Bacillati</taxon>
        <taxon>Bacillota</taxon>
        <taxon>Bacilli</taxon>
        <taxon>Lactobacillales</taxon>
        <taxon>Carnobacteriaceae</taxon>
        <taxon>Granulicatella</taxon>
    </lineage>
</organism>
<accession>A0A1H9LX74</accession>
<dbReference type="InterPro" id="IPR012480">
    <property type="entry name" value="Hepar_II_III_C"/>
</dbReference>
<protein>
    <submittedName>
        <fullName evidence="7">Heparinase II/III N-terminus</fullName>
    </submittedName>
</protein>
<comment type="subcellular location">
    <subcellularLocation>
        <location evidence="1">Periplasm</location>
    </subcellularLocation>
</comment>
<evidence type="ECO:0000313" key="8">
    <source>
        <dbReference type="Proteomes" id="UP000198556"/>
    </source>
</evidence>